<organism evidence="1 2">
    <name type="scientific">Virgibacillus oceani</name>
    <dbReference type="NCBI Taxonomy" id="1479511"/>
    <lineage>
        <taxon>Bacteria</taxon>
        <taxon>Bacillati</taxon>
        <taxon>Bacillota</taxon>
        <taxon>Bacilli</taxon>
        <taxon>Bacillales</taxon>
        <taxon>Bacillaceae</taxon>
        <taxon>Virgibacillus</taxon>
    </lineage>
</organism>
<reference evidence="1" key="1">
    <citation type="journal article" date="2014" name="Int. J. Syst. Evol. Microbiol.">
        <title>Complete genome sequence of Corynebacterium casei LMG S-19264T (=DSM 44701T), isolated from a smear-ripened cheese.</title>
        <authorList>
            <consortium name="US DOE Joint Genome Institute (JGI-PGF)"/>
            <person name="Walter F."/>
            <person name="Albersmeier A."/>
            <person name="Kalinowski J."/>
            <person name="Ruckert C."/>
        </authorList>
    </citation>
    <scope>NUCLEOTIDE SEQUENCE</scope>
    <source>
        <strain evidence="1">CGMCC 1.12754</strain>
    </source>
</reference>
<proteinExistence type="predicted"/>
<reference evidence="1" key="2">
    <citation type="submission" date="2020-09" db="EMBL/GenBank/DDBJ databases">
        <authorList>
            <person name="Sun Q."/>
            <person name="Zhou Y."/>
        </authorList>
    </citation>
    <scope>NUCLEOTIDE SEQUENCE</scope>
    <source>
        <strain evidence="1">CGMCC 1.12754</strain>
    </source>
</reference>
<dbReference type="Proteomes" id="UP000622860">
    <property type="component" value="Unassembled WGS sequence"/>
</dbReference>
<dbReference type="Pfam" id="PF11553">
    <property type="entry name" value="DUF3231"/>
    <property type="match status" value="1"/>
</dbReference>
<dbReference type="Gene3D" id="1.20.1260.10">
    <property type="match status" value="1"/>
</dbReference>
<name>A0A917H881_9BACI</name>
<accession>A0A917H881</accession>
<keyword evidence="2" id="KW-1185">Reference proteome</keyword>
<gene>
    <name evidence="1" type="ORF">GCM10011398_13380</name>
</gene>
<dbReference type="AlphaFoldDB" id="A0A917H881"/>
<comment type="caution">
    <text evidence="1">The sequence shown here is derived from an EMBL/GenBank/DDBJ whole genome shotgun (WGS) entry which is preliminary data.</text>
</comment>
<sequence length="189" mass="21583">MLKKGIYDRPPKMAYPEDVLFVQQQQTLLDTWFGESRPLNAIELAELFFAIERNAIGQILLTGFVQVTKDNEVKEFLKKGKKLSEKQITTFNNILKNSNEPQAFPITMEVTDSTTPPFSNRLVMFFMTATNQVGISTLSNALSVSIRKDLSIHYSKFIAEIMKYGNEGHKLLIKNGWMEQPPQSANKKY</sequence>
<dbReference type="InterPro" id="IPR012347">
    <property type="entry name" value="Ferritin-like"/>
</dbReference>
<protein>
    <recommendedName>
        <fullName evidence="3">DUF3231 family protein</fullName>
    </recommendedName>
</protein>
<dbReference type="EMBL" id="BMFR01000003">
    <property type="protein sequence ID" value="GGG70573.1"/>
    <property type="molecule type" value="Genomic_DNA"/>
</dbReference>
<dbReference type="InterPro" id="IPR021617">
    <property type="entry name" value="DUF3231"/>
</dbReference>
<evidence type="ECO:0000313" key="1">
    <source>
        <dbReference type="EMBL" id="GGG70573.1"/>
    </source>
</evidence>
<evidence type="ECO:0008006" key="3">
    <source>
        <dbReference type="Google" id="ProtNLM"/>
    </source>
</evidence>
<evidence type="ECO:0000313" key="2">
    <source>
        <dbReference type="Proteomes" id="UP000622860"/>
    </source>
</evidence>